<evidence type="ECO:0000256" key="8">
    <source>
        <dbReference type="ARBA" id="ARBA00022842"/>
    </source>
</evidence>
<dbReference type="CDD" id="cd01648">
    <property type="entry name" value="TERT"/>
    <property type="match status" value="1"/>
</dbReference>
<evidence type="ECO:0000259" key="15">
    <source>
        <dbReference type="PROSITE" id="PS50878"/>
    </source>
</evidence>
<evidence type="ECO:0000256" key="12">
    <source>
        <dbReference type="ARBA" id="ARBA00048173"/>
    </source>
</evidence>
<dbReference type="AlphaFoldDB" id="A0A1L9RPN0"/>
<reference evidence="17" key="1">
    <citation type="journal article" date="2017" name="Genome Biol.">
        <title>Comparative genomics reveals high biological diversity and specific adaptations in the industrially and medically important fungal genus Aspergillus.</title>
        <authorList>
            <person name="de Vries R.P."/>
            <person name="Riley R."/>
            <person name="Wiebenga A."/>
            <person name="Aguilar-Osorio G."/>
            <person name="Amillis S."/>
            <person name="Uchima C.A."/>
            <person name="Anderluh G."/>
            <person name="Asadollahi M."/>
            <person name="Askin M."/>
            <person name="Barry K."/>
            <person name="Battaglia E."/>
            <person name="Bayram O."/>
            <person name="Benocci T."/>
            <person name="Braus-Stromeyer S.A."/>
            <person name="Caldana C."/>
            <person name="Canovas D."/>
            <person name="Cerqueira G.C."/>
            <person name="Chen F."/>
            <person name="Chen W."/>
            <person name="Choi C."/>
            <person name="Clum A."/>
            <person name="Dos Santos R.A."/>
            <person name="Damasio A.R."/>
            <person name="Diallinas G."/>
            <person name="Emri T."/>
            <person name="Fekete E."/>
            <person name="Flipphi M."/>
            <person name="Freyberg S."/>
            <person name="Gallo A."/>
            <person name="Gournas C."/>
            <person name="Habgood R."/>
            <person name="Hainaut M."/>
            <person name="Harispe M.L."/>
            <person name="Henrissat B."/>
            <person name="Hilden K.S."/>
            <person name="Hope R."/>
            <person name="Hossain A."/>
            <person name="Karabika E."/>
            <person name="Karaffa L."/>
            <person name="Karanyi Z."/>
            <person name="Krasevec N."/>
            <person name="Kuo A."/>
            <person name="Kusch H."/>
            <person name="LaButti K."/>
            <person name="Lagendijk E.L."/>
            <person name="Lapidus A."/>
            <person name="Levasseur A."/>
            <person name="Lindquist E."/>
            <person name="Lipzen A."/>
            <person name="Logrieco A.F."/>
            <person name="MacCabe A."/>
            <person name="Maekelae M.R."/>
            <person name="Malavazi I."/>
            <person name="Melin P."/>
            <person name="Meyer V."/>
            <person name="Mielnichuk N."/>
            <person name="Miskei M."/>
            <person name="Molnar A.P."/>
            <person name="Mule G."/>
            <person name="Ngan C.Y."/>
            <person name="Orejas M."/>
            <person name="Orosz E."/>
            <person name="Ouedraogo J.P."/>
            <person name="Overkamp K.M."/>
            <person name="Park H.-S."/>
            <person name="Perrone G."/>
            <person name="Piumi F."/>
            <person name="Punt P.J."/>
            <person name="Ram A.F."/>
            <person name="Ramon A."/>
            <person name="Rauscher S."/>
            <person name="Record E."/>
            <person name="Riano-Pachon D.M."/>
            <person name="Robert V."/>
            <person name="Roehrig J."/>
            <person name="Ruller R."/>
            <person name="Salamov A."/>
            <person name="Salih N.S."/>
            <person name="Samson R.A."/>
            <person name="Sandor E."/>
            <person name="Sanguinetti M."/>
            <person name="Schuetze T."/>
            <person name="Sepcic K."/>
            <person name="Shelest E."/>
            <person name="Sherlock G."/>
            <person name="Sophianopoulou V."/>
            <person name="Squina F.M."/>
            <person name="Sun H."/>
            <person name="Susca A."/>
            <person name="Todd R.B."/>
            <person name="Tsang A."/>
            <person name="Unkles S.E."/>
            <person name="van de Wiele N."/>
            <person name="van Rossen-Uffink D."/>
            <person name="Oliveira J.V."/>
            <person name="Vesth T.C."/>
            <person name="Visser J."/>
            <person name="Yu J.-H."/>
            <person name="Zhou M."/>
            <person name="Andersen M.R."/>
            <person name="Archer D.B."/>
            <person name="Baker S.E."/>
            <person name="Benoit I."/>
            <person name="Brakhage A.A."/>
            <person name="Braus G.H."/>
            <person name="Fischer R."/>
            <person name="Frisvad J.C."/>
            <person name="Goldman G.H."/>
            <person name="Houbraken J."/>
            <person name="Oakley B."/>
            <person name="Pocsi I."/>
            <person name="Scazzocchio C."/>
            <person name="Seiboth B."/>
            <person name="vanKuyk P.A."/>
            <person name="Wortman J."/>
            <person name="Dyer P.S."/>
            <person name="Grigoriev I.V."/>
        </authorList>
    </citation>
    <scope>NUCLEOTIDE SEQUENCE [LARGE SCALE GENOMIC DNA]</scope>
    <source>
        <strain evidence="17">DTO 134E9</strain>
    </source>
</reference>
<dbReference type="PANTHER" id="PTHR12066:SF0">
    <property type="entry name" value="TELOMERASE REVERSE TRANSCRIPTASE"/>
    <property type="match status" value="1"/>
</dbReference>
<feature type="compositionally biased region" description="Polar residues" evidence="14">
    <location>
        <begin position="520"/>
        <end position="532"/>
    </location>
</feature>
<comment type="similarity">
    <text evidence="1 13">Belongs to the reverse transcriptase family. Telomerase subfamily.</text>
</comment>
<keyword evidence="6 13" id="KW-0548">Nucleotidyltransferase</keyword>
<gene>
    <name evidence="16" type="ORF">ASPWEDRAFT_107354</name>
</gene>
<dbReference type="SUPFAM" id="SSF56672">
    <property type="entry name" value="DNA/RNA polymerases"/>
    <property type="match status" value="1"/>
</dbReference>
<evidence type="ECO:0000256" key="3">
    <source>
        <dbReference type="ARBA" id="ARBA00016182"/>
    </source>
</evidence>
<comment type="catalytic activity">
    <reaction evidence="12 13">
        <text>DNA(n) + a 2'-deoxyribonucleoside 5'-triphosphate = DNA(n+1) + diphosphate</text>
        <dbReference type="Rhea" id="RHEA:22508"/>
        <dbReference type="Rhea" id="RHEA-COMP:17339"/>
        <dbReference type="Rhea" id="RHEA-COMP:17340"/>
        <dbReference type="ChEBI" id="CHEBI:33019"/>
        <dbReference type="ChEBI" id="CHEBI:61560"/>
        <dbReference type="ChEBI" id="CHEBI:173112"/>
        <dbReference type="EC" id="2.7.7.49"/>
    </reaction>
</comment>
<accession>A0A1L9RPN0</accession>
<keyword evidence="7 13" id="KW-0479">Metal-binding</keyword>
<dbReference type="SMART" id="SM00975">
    <property type="entry name" value="Telomerase_RBD"/>
    <property type="match status" value="1"/>
</dbReference>
<dbReference type="STRING" id="1073089.A0A1L9RPN0"/>
<dbReference type="OrthoDB" id="289721at2759"/>
<keyword evidence="11 13" id="KW-0539">Nucleus</keyword>
<dbReference type="PROSITE" id="PS50878">
    <property type="entry name" value="RT_POL"/>
    <property type="match status" value="1"/>
</dbReference>
<comment type="subcellular location">
    <subcellularLocation>
        <location evidence="13">Nucleus</location>
    </subcellularLocation>
    <subcellularLocation>
        <location evidence="13">Chromosome</location>
        <location evidence="13">Telomere</location>
    </subcellularLocation>
</comment>
<keyword evidence="5 13" id="KW-0808">Transferase</keyword>
<dbReference type="Pfam" id="PF21399">
    <property type="entry name" value="TERT_C"/>
    <property type="match status" value="1"/>
</dbReference>
<evidence type="ECO:0000256" key="10">
    <source>
        <dbReference type="ARBA" id="ARBA00022918"/>
    </source>
</evidence>
<dbReference type="PRINTS" id="PR01365">
    <property type="entry name" value="TELOMERASERT"/>
</dbReference>
<evidence type="ECO:0000256" key="4">
    <source>
        <dbReference type="ARBA" id="ARBA00022454"/>
    </source>
</evidence>
<dbReference type="Gene3D" id="1.10.132.70">
    <property type="match status" value="1"/>
</dbReference>
<evidence type="ECO:0000256" key="14">
    <source>
        <dbReference type="SAM" id="MobiDB-lite"/>
    </source>
</evidence>
<dbReference type="GO" id="GO:0000781">
    <property type="term" value="C:chromosome, telomeric region"/>
    <property type="evidence" value="ECO:0007669"/>
    <property type="project" value="UniProtKB-SubCell"/>
</dbReference>
<feature type="region of interest" description="Disordered" evidence="14">
    <location>
        <begin position="477"/>
        <end position="536"/>
    </location>
</feature>
<keyword evidence="10 13" id="KW-0695">RNA-directed DNA polymerase</keyword>
<dbReference type="GO" id="GO:0007004">
    <property type="term" value="P:telomere maintenance via telomerase"/>
    <property type="evidence" value="ECO:0007669"/>
    <property type="project" value="TreeGrafter"/>
</dbReference>
<dbReference type="Gene3D" id="1.10.357.90">
    <property type="match status" value="1"/>
</dbReference>
<keyword evidence="4 13" id="KW-0158">Chromosome</keyword>
<dbReference type="GO" id="GO:0003720">
    <property type="term" value="F:telomerase activity"/>
    <property type="evidence" value="ECO:0007669"/>
    <property type="project" value="InterPro"/>
</dbReference>
<dbReference type="InterPro" id="IPR049139">
    <property type="entry name" value="TERT_C"/>
</dbReference>
<evidence type="ECO:0000313" key="17">
    <source>
        <dbReference type="Proteomes" id="UP000184383"/>
    </source>
</evidence>
<dbReference type="GO" id="GO:0000333">
    <property type="term" value="C:telomerase catalytic core complex"/>
    <property type="evidence" value="ECO:0007669"/>
    <property type="project" value="TreeGrafter"/>
</dbReference>
<dbReference type="Proteomes" id="UP000184383">
    <property type="component" value="Unassembled WGS sequence"/>
</dbReference>
<feature type="region of interest" description="Disordered" evidence="14">
    <location>
        <begin position="1"/>
        <end position="39"/>
    </location>
</feature>
<keyword evidence="8 13" id="KW-0460">Magnesium</keyword>
<feature type="region of interest" description="Disordered" evidence="14">
    <location>
        <begin position="412"/>
        <end position="431"/>
    </location>
</feature>
<comment type="function">
    <text evidence="13">Telomerase is a ribonucleoprotein enzyme essential for the replication of chromosome termini in most eukaryotes. It elongates telomeres. It is a reverse transcriptase that adds simple sequence repeats to chromosome ends by copying a template sequence within the RNA component of the enzyme.</text>
</comment>
<dbReference type="InterPro" id="IPR021891">
    <property type="entry name" value="Telomerase_RBD"/>
</dbReference>
<evidence type="ECO:0000256" key="11">
    <source>
        <dbReference type="ARBA" id="ARBA00023242"/>
    </source>
</evidence>
<evidence type="ECO:0000256" key="2">
    <source>
        <dbReference type="ARBA" id="ARBA00012493"/>
    </source>
</evidence>
<dbReference type="EC" id="2.7.7.49" evidence="2 13"/>
<dbReference type="EMBL" id="KV878211">
    <property type="protein sequence ID" value="OJJ36889.1"/>
    <property type="molecule type" value="Genomic_DNA"/>
</dbReference>
<dbReference type="Pfam" id="PF12009">
    <property type="entry name" value="Telomerase_RBD"/>
    <property type="match status" value="1"/>
</dbReference>
<feature type="domain" description="Reverse transcriptase" evidence="15">
    <location>
        <begin position="706"/>
        <end position="1053"/>
    </location>
</feature>
<feature type="region of interest" description="Disordered" evidence="14">
    <location>
        <begin position="84"/>
        <end position="103"/>
    </location>
</feature>
<dbReference type="Gene3D" id="3.30.70.2630">
    <property type="match status" value="1"/>
</dbReference>
<dbReference type="Pfam" id="PF00078">
    <property type="entry name" value="RVT_1"/>
    <property type="match status" value="1"/>
</dbReference>
<dbReference type="RefSeq" id="XP_040690565.1">
    <property type="nucleotide sequence ID" value="XM_040827881.1"/>
</dbReference>
<evidence type="ECO:0000313" key="16">
    <source>
        <dbReference type="EMBL" id="OJJ36889.1"/>
    </source>
</evidence>
<evidence type="ECO:0000256" key="6">
    <source>
        <dbReference type="ARBA" id="ARBA00022695"/>
    </source>
</evidence>
<protein>
    <recommendedName>
        <fullName evidence="3 13">Telomerase reverse transcriptase</fullName>
        <ecNumber evidence="2 13">2.7.7.49</ecNumber>
    </recommendedName>
    <alternativeName>
        <fullName evidence="13">Telomerase catalytic subunit</fullName>
    </alternativeName>
</protein>
<evidence type="ECO:0000256" key="1">
    <source>
        <dbReference type="ARBA" id="ARBA00008001"/>
    </source>
</evidence>
<dbReference type="FunFam" id="1.10.357.90:FF:000003">
    <property type="entry name" value="Telomerase reverse transcriptase"/>
    <property type="match status" value="1"/>
</dbReference>
<proteinExistence type="inferred from homology"/>
<dbReference type="GO" id="GO:0042162">
    <property type="term" value="F:telomeric DNA binding"/>
    <property type="evidence" value="ECO:0007669"/>
    <property type="project" value="TreeGrafter"/>
</dbReference>
<organism evidence="16 17">
    <name type="scientific">Aspergillus wentii DTO 134E9</name>
    <dbReference type="NCBI Taxonomy" id="1073089"/>
    <lineage>
        <taxon>Eukaryota</taxon>
        <taxon>Fungi</taxon>
        <taxon>Dikarya</taxon>
        <taxon>Ascomycota</taxon>
        <taxon>Pezizomycotina</taxon>
        <taxon>Eurotiomycetes</taxon>
        <taxon>Eurotiomycetidae</taxon>
        <taxon>Eurotiales</taxon>
        <taxon>Aspergillaceae</taxon>
        <taxon>Aspergillus</taxon>
        <taxon>Aspergillus subgen. Cremei</taxon>
    </lineage>
</organism>
<keyword evidence="9 13" id="KW-0779">Telomere</keyword>
<dbReference type="InterPro" id="IPR003545">
    <property type="entry name" value="Telomerase_RT"/>
</dbReference>
<dbReference type="PANTHER" id="PTHR12066">
    <property type="entry name" value="TELOMERASE REVERSE TRANSCRIPTASE"/>
    <property type="match status" value="1"/>
</dbReference>
<dbReference type="GO" id="GO:0046872">
    <property type="term" value="F:metal ion binding"/>
    <property type="evidence" value="ECO:0007669"/>
    <property type="project" value="UniProtKB-KW"/>
</dbReference>
<evidence type="ECO:0000256" key="9">
    <source>
        <dbReference type="ARBA" id="ARBA00022895"/>
    </source>
</evidence>
<dbReference type="InterPro" id="IPR000477">
    <property type="entry name" value="RT_dom"/>
</dbReference>
<dbReference type="GO" id="GO:0070034">
    <property type="term" value="F:telomerase RNA binding"/>
    <property type="evidence" value="ECO:0007669"/>
    <property type="project" value="TreeGrafter"/>
</dbReference>
<sequence>MGKKRKRPGKNDGAAENSSQPYPSPASGCVRTRPNNPSAHERIAQHSHPVISLYYRQVVTLRQYLLQQLPTSSKSRRRRIQSLGVARDQGHHTTPKANGQDTRFGGQIEDIARLLDTTLVGVLKETSPTTSQERHRDYVSFSQSRSQSQFTSTDTGPACPQSEIVDFVISALFNRTGFSYQKPQHILTHGFQRAAPRKYDRGALASGIPGIVVQYPNGNYRALRQAPWTDVLGLLGSNGEEIMLRLLFDCGIFSGIDHQRGMFYQISGPPLSNLEPLEKADPLNPTSKPAVSITTTDREIQTERKKDENGPKTVVHKPNSISFFRRRMLYARPSLNSRGEVQFGLKHMHVLNRFSSSDSLSQTVHVMKYIFPRQFGLHNVFTSVTDSRETVLPFKDYTFREEEIFRAEALKRHRRQKPSVTPADEEDQRAEPIKIPKRLRGEAVNLVQKLQSRNKGFSYVELLKYYCPSESSGPWKFGSMQSQPDSKAPSSDPKSSVSEQLVTQARISHHSSPGGALMGFQSNQPIPSSLNGESGGNPTVPAPKISLTEYATPPSSVSAFCRAVLRKLIPPHFYGTGQHGKLNEKIIHKHVDQFIRMRRFETLSLHQVCKGLKITSIPWIAPPGIQDHERKLSLSDLQKRTELIHEFIYYIFDSILIPLIWTNFYVTESQTHRNRLFYFRHDVWRRLIERPLAELKSSMFEEMKPDKAMRVLGRRSLGYSALRLLPKATGIRPILNLRKRTLVKGSWGGKNGRFLGSSINSTITPIFNMLNYEKSRKPHVLGSALHHVGEIYPRLKCFKERLEQRHTEGHGSSLPPLYFVKLDIQSCFDTIPQRKLVRLVEELVSEEAYNITKHVEVRPQGDLSSFGPVKGAKQTKAMRKYVGRAAPGMKPQHLPEVIASGATGRRRNTVFVDTMAHKEHNTEDLLDLLDEHVRNNLVKIGKKYFRQRSGIPQGSVMSSLLCNFFYAELERKVLGFLQSDDALLLRLVDDFLLITSNTDLATQFLQVMIKGQPEYGVSVNPTKSLVNFSVAIDGIHIPRLVGTSLFPYCGNLIDTSTLGLFKDQGRILEGGDSTAAALSNALTVELTRAPGRSLHRKLLAAFKLQMHPMYLDTKHNTSTGVLSNLYANLVTSAMKMYRYMKSLQGRAHPTPDVVIRIIQDIISLAQRLTHSKRGDVATDSNSEVACSVSQMQVQYLAAAAFRFVLNRKQTRYAIVLRWLEQLGKAVRPKSDRKAIRMAQVVRSGNATFGGWRF</sequence>
<dbReference type="VEuPathDB" id="FungiDB:ASPWEDRAFT_107354"/>
<feature type="compositionally biased region" description="Low complexity" evidence="14">
    <location>
        <begin position="481"/>
        <end position="498"/>
    </location>
</feature>
<dbReference type="GeneID" id="63743729"/>
<keyword evidence="17" id="KW-1185">Reference proteome</keyword>
<evidence type="ECO:0000256" key="5">
    <source>
        <dbReference type="ARBA" id="ARBA00022679"/>
    </source>
</evidence>
<dbReference type="InterPro" id="IPR043502">
    <property type="entry name" value="DNA/RNA_pol_sf"/>
</dbReference>
<evidence type="ECO:0000256" key="13">
    <source>
        <dbReference type="RuleBase" id="RU365061"/>
    </source>
</evidence>
<evidence type="ECO:0000256" key="7">
    <source>
        <dbReference type="ARBA" id="ARBA00022723"/>
    </source>
</evidence>
<name>A0A1L9RPN0_ASPWE</name>